<dbReference type="HOGENOM" id="CLU_024709_0_0_10"/>
<dbReference type="PANTHER" id="PTHR36512:SF3">
    <property type="entry name" value="BLR5678 PROTEIN"/>
    <property type="match status" value="1"/>
</dbReference>
<feature type="signal peptide" evidence="2">
    <location>
        <begin position="1"/>
        <end position="21"/>
    </location>
</feature>
<dbReference type="CDD" id="cd02253">
    <property type="entry name" value="DmpA"/>
    <property type="match status" value="1"/>
</dbReference>
<dbReference type="PATRIC" id="fig|400092.3.peg.3024"/>
<protein>
    <submittedName>
        <fullName evidence="3">D-aminopeptidase</fullName>
    </submittedName>
</protein>
<keyword evidence="3" id="KW-0031">Aminopeptidase</keyword>
<name>A0A0E3ZG86_9BACT</name>
<evidence type="ECO:0000313" key="4">
    <source>
        <dbReference type="Proteomes" id="UP000033109"/>
    </source>
</evidence>
<dbReference type="KEGG" id="pko:PKOR_13875"/>
<reference evidence="3 4" key="1">
    <citation type="journal article" date="2015" name="Sci. Rep.">
        <title>Unraveling adaptation of Pontibacter korlensis to radiation and infertility in desert through complete genome and comparative transcriptomic analysis.</title>
        <authorList>
            <person name="Dai J."/>
            <person name="Dai W."/>
            <person name="Qiu C."/>
            <person name="Yang Z."/>
            <person name="Zhang Y."/>
            <person name="Zhou M."/>
            <person name="Zhang L."/>
            <person name="Fang C."/>
            <person name="Gao Q."/>
            <person name="Yang Q."/>
            <person name="Li X."/>
            <person name="Wang Z."/>
            <person name="Wang Z."/>
            <person name="Jia Z."/>
            <person name="Chen X."/>
        </authorList>
    </citation>
    <scope>NUCLEOTIDE SEQUENCE [LARGE SCALE GENOMIC DNA]</scope>
    <source>
        <strain evidence="3 4">X14-1T</strain>
    </source>
</reference>
<evidence type="ECO:0000256" key="1">
    <source>
        <dbReference type="ARBA" id="ARBA00007068"/>
    </source>
</evidence>
<dbReference type="PANTHER" id="PTHR36512">
    <property type="entry name" value="D-AMINOPEPTIDASE"/>
    <property type="match status" value="1"/>
</dbReference>
<proteinExistence type="inferred from homology"/>
<dbReference type="Pfam" id="PF03576">
    <property type="entry name" value="Peptidase_S58"/>
    <property type="match status" value="1"/>
</dbReference>
<evidence type="ECO:0000313" key="3">
    <source>
        <dbReference type="EMBL" id="AKD03990.1"/>
    </source>
</evidence>
<dbReference type="SUPFAM" id="SSF56266">
    <property type="entry name" value="DmpA/ArgJ-like"/>
    <property type="match status" value="1"/>
</dbReference>
<accession>A0A0E3ZG86</accession>
<dbReference type="STRING" id="400092.PKOR_13875"/>
<dbReference type="InterPro" id="IPR016117">
    <property type="entry name" value="ArgJ-like_dom_sf"/>
</dbReference>
<dbReference type="AlphaFoldDB" id="A0A0E3ZG86"/>
<evidence type="ECO:0000256" key="2">
    <source>
        <dbReference type="SAM" id="SignalP"/>
    </source>
</evidence>
<gene>
    <name evidence="3" type="ORF">PKOR_13875</name>
</gene>
<dbReference type="OrthoDB" id="9770388at2"/>
<keyword evidence="4" id="KW-1185">Reference proteome</keyword>
<organism evidence="3 4">
    <name type="scientific">Pontibacter korlensis</name>
    <dbReference type="NCBI Taxonomy" id="400092"/>
    <lineage>
        <taxon>Bacteria</taxon>
        <taxon>Pseudomonadati</taxon>
        <taxon>Bacteroidota</taxon>
        <taxon>Cytophagia</taxon>
        <taxon>Cytophagales</taxon>
        <taxon>Hymenobacteraceae</taxon>
        <taxon>Pontibacter</taxon>
    </lineage>
</organism>
<keyword evidence="2" id="KW-0732">Signal</keyword>
<dbReference type="EMBL" id="CP009621">
    <property type="protein sequence ID" value="AKD03990.1"/>
    <property type="molecule type" value="Genomic_DNA"/>
</dbReference>
<dbReference type="GO" id="GO:0004177">
    <property type="term" value="F:aminopeptidase activity"/>
    <property type="evidence" value="ECO:0007669"/>
    <property type="project" value="UniProtKB-KW"/>
</dbReference>
<sequence length="382" mass="40731">MVLNIKMLFLLLLMIIFADQAQSQIPKRVREYGVRIGVLSTGKYNAITDVAGVTVGHTTLIKGDQVRTGVTAILPHTTNIFQQKVPAAVYVGNGFGKLAGTTQVQELGNLETPIVLTNTLNVATAMNAVVGYTLQQPGNEEVQSVNAVVGETNDGYLNDIRGRHVTETHVLQAIQEAKGGAVQEGNVGAGTGTVCFGFKGGIGTSSRVLPQNVGGYTVGVLVQTNFGGVLQVDGVPVGEELNQYYMNQRIKDSADGSCMIVVATDAPVDARNLERMAKRAMMGLAKTGGIASNGSGDYVIAFSSNPDLRIPYSTKDKTQAAPILRNDEMSPLFMAVIEATEEAIINSLFMAETMQGKENRTVEALPVNKVTKLLKKHHALKP</sequence>
<dbReference type="InterPro" id="IPR005321">
    <property type="entry name" value="Peptidase_S58_DmpA"/>
</dbReference>
<keyword evidence="3" id="KW-0645">Protease</keyword>
<keyword evidence="3" id="KW-0378">Hydrolase</keyword>
<feature type="chain" id="PRO_5002416766" evidence="2">
    <location>
        <begin position="22"/>
        <end position="382"/>
    </location>
</feature>
<dbReference type="Proteomes" id="UP000033109">
    <property type="component" value="Chromosome"/>
</dbReference>
<comment type="similarity">
    <text evidence="1">Belongs to the peptidase S58 family.</text>
</comment>
<dbReference type="Gene3D" id="3.60.70.12">
    <property type="entry name" value="L-amino peptidase D-ALA esterase/amidase"/>
    <property type="match status" value="1"/>
</dbReference>